<gene>
    <name evidence="1" type="ORF">KC19_4G176000</name>
</gene>
<dbReference type="AlphaFoldDB" id="A0A8T0ID93"/>
<organism evidence="1 2">
    <name type="scientific">Ceratodon purpureus</name>
    <name type="common">Fire moss</name>
    <name type="synonym">Dicranum purpureum</name>
    <dbReference type="NCBI Taxonomy" id="3225"/>
    <lineage>
        <taxon>Eukaryota</taxon>
        <taxon>Viridiplantae</taxon>
        <taxon>Streptophyta</taxon>
        <taxon>Embryophyta</taxon>
        <taxon>Bryophyta</taxon>
        <taxon>Bryophytina</taxon>
        <taxon>Bryopsida</taxon>
        <taxon>Dicranidae</taxon>
        <taxon>Pseudoditrichales</taxon>
        <taxon>Ditrichaceae</taxon>
        <taxon>Ceratodon</taxon>
    </lineage>
</organism>
<reference evidence="1" key="1">
    <citation type="submission" date="2020-06" db="EMBL/GenBank/DDBJ databases">
        <title>WGS assembly of Ceratodon purpureus strain R40.</title>
        <authorList>
            <person name="Carey S.B."/>
            <person name="Jenkins J."/>
            <person name="Shu S."/>
            <person name="Lovell J.T."/>
            <person name="Sreedasyam A."/>
            <person name="Maumus F."/>
            <person name="Tiley G.P."/>
            <person name="Fernandez-Pozo N."/>
            <person name="Barry K."/>
            <person name="Chen C."/>
            <person name="Wang M."/>
            <person name="Lipzen A."/>
            <person name="Daum C."/>
            <person name="Saski C.A."/>
            <person name="Payton A.C."/>
            <person name="Mcbreen J.C."/>
            <person name="Conrad R.E."/>
            <person name="Kollar L.M."/>
            <person name="Olsson S."/>
            <person name="Huttunen S."/>
            <person name="Landis J.B."/>
            <person name="Wickett N.J."/>
            <person name="Johnson M.G."/>
            <person name="Rensing S.A."/>
            <person name="Grimwood J."/>
            <person name="Schmutz J."/>
            <person name="Mcdaniel S.F."/>
        </authorList>
    </citation>
    <scope>NUCLEOTIDE SEQUENCE</scope>
    <source>
        <strain evidence="1">R40</strain>
    </source>
</reference>
<name>A0A8T0ID93_CERPU</name>
<sequence>MPKCRSCKSFQTPVVGMQPPCVQWWHHLHRVSLVLISQTRLMKLPSNCSGRNVNPMILAGFNFRWVRADLSAVALNDFEEAVYRMAVEKLGQWWNGASKS</sequence>
<evidence type="ECO:0000313" key="1">
    <source>
        <dbReference type="EMBL" id="KAG0580473.1"/>
    </source>
</evidence>
<keyword evidence="2" id="KW-1185">Reference proteome</keyword>
<proteinExistence type="predicted"/>
<dbReference type="Proteomes" id="UP000822688">
    <property type="component" value="Chromosome 4"/>
</dbReference>
<protein>
    <submittedName>
        <fullName evidence="1">Uncharacterized protein</fullName>
    </submittedName>
</protein>
<comment type="caution">
    <text evidence="1">The sequence shown here is derived from an EMBL/GenBank/DDBJ whole genome shotgun (WGS) entry which is preliminary data.</text>
</comment>
<accession>A0A8T0ID93</accession>
<evidence type="ECO:0000313" key="2">
    <source>
        <dbReference type="Proteomes" id="UP000822688"/>
    </source>
</evidence>
<dbReference type="EMBL" id="CM026424">
    <property type="protein sequence ID" value="KAG0580473.1"/>
    <property type="molecule type" value="Genomic_DNA"/>
</dbReference>